<feature type="transmembrane region" description="Helical" evidence="1">
    <location>
        <begin position="14"/>
        <end position="35"/>
    </location>
</feature>
<evidence type="ECO:0000313" key="3">
    <source>
        <dbReference type="Proteomes" id="UP001196509"/>
    </source>
</evidence>
<proteinExistence type="predicted"/>
<name>A0AAE2ZTH5_9HYPH</name>
<sequence length="335" mass="36609">MTTSQNDGRYLRRLIYLAIFIVVLFGGYAGLWFYLAGEVKTRSEMVLANLSLNSVAADCEDMEVRGFPFRLGVFCDSVTAVSEVDSSQLSAGAFRTAAQVYNPNHIISELDSPVTIVSPRGDRADFEWRSLQSSTVFGLNGLDRASVHVEDTRAVLTNGADDLTLATDTSEFHTRQNGDNLDFAAMLRNARLTTGAGEAPTFDLDLDVSVDDRAWLLSGHQRTQDYPWIGASGSLKNFVVALDNGARIAVEGPFSIDRRGLLDGRFDLSIRDLAGVMELARGVPDPTGAIENVRSVLSTLSGTGEIKLPVTVRRGKVQVAFFTLGRIPPLRPRRY</sequence>
<keyword evidence="1" id="KW-1133">Transmembrane helix</keyword>
<comment type="caution">
    <text evidence="2">The sequence shown here is derived from an EMBL/GenBank/DDBJ whole genome shotgun (WGS) entry which is preliminary data.</text>
</comment>
<dbReference type="Pfam" id="PF09898">
    <property type="entry name" value="DUF2125"/>
    <property type="match status" value="1"/>
</dbReference>
<protein>
    <submittedName>
        <fullName evidence="2">DUF2125 domain-containing protein</fullName>
    </submittedName>
</protein>
<keyword evidence="1" id="KW-0472">Membrane</keyword>
<evidence type="ECO:0000313" key="2">
    <source>
        <dbReference type="EMBL" id="MBW8640767.1"/>
    </source>
</evidence>
<dbReference type="Proteomes" id="UP001196509">
    <property type="component" value="Unassembled WGS sequence"/>
</dbReference>
<dbReference type="EMBL" id="JAICBX010000009">
    <property type="protein sequence ID" value="MBW8640767.1"/>
    <property type="molecule type" value="Genomic_DNA"/>
</dbReference>
<dbReference type="AlphaFoldDB" id="A0AAE2ZTH5"/>
<evidence type="ECO:0000256" key="1">
    <source>
        <dbReference type="SAM" id="Phobius"/>
    </source>
</evidence>
<keyword evidence="1" id="KW-0812">Transmembrane</keyword>
<keyword evidence="3" id="KW-1185">Reference proteome</keyword>
<reference evidence="2" key="1">
    <citation type="submission" date="2021-08" db="EMBL/GenBank/DDBJ databases">
        <title>Hoeflea bacterium WL0058 sp. nov., isolated from the sediment.</title>
        <authorList>
            <person name="Wang L."/>
            <person name="Zhang D."/>
        </authorList>
    </citation>
    <scope>NUCLEOTIDE SEQUENCE</scope>
    <source>
        <strain evidence="2">WL0058</strain>
    </source>
</reference>
<dbReference type="RefSeq" id="WP_220231504.1">
    <property type="nucleotide sequence ID" value="NZ_JAICBX010000009.1"/>
</dbReference>
<dbReference type="InterPro" id="IPR018666">
    <property type="entry name" value="DUF2125"/>
</dbReference>
<accession>A0AAE2ZTH5</accession>
<organism evidence="2 3">
    <name type="scientific">Flavimaribacter sediminis</name>
    <dbReference type="NCBI Taxonomy" id="2865987"/>
    <lineage>
        <taxon>Bacteria</taxon>
        <taxon>Pseudomonadati</taxon>
        <taxon>Pseudomonadota</taxon>
        <taxon>Alphaproteobacteria</taxon>
        <taxon>Hyphomicrobiales</taxon>
        <taxon>Rhizobiaceae</taxon>
        <taxon>Flavimaribacter</taxon>
    </lineage>
</organism>
<gene>
    <name evidence="2" type="ORF">K1W69_26485</name>
</gene>